<dbReference type="InterPro" id="IPR023631">
    <property type="entry name" value="Amidase_dom"/>
</dbReference>
<dbReference type="InterPro" id="IPR020556">
    <property type="entry name" value="Amidase_CS"/>
</dbReference>
<dbReference type="GO" id="GO:0004040">
    <property type="term" value="F:amidase activity"/>
    <property type="evidence" value="ECO:0007669"/>
    <property type="project" value="UniProtKB-EC"/>
</dbReference>
<dbReference type="EMBL" id="PVQB02000466">
    <property type="protein sequence ID" value="KAF4336858.1"/>
    <property type="molecule type" value="Genomic_DNA"/>
</dbReference>
<dbReference type="PANTHER" id="PTHR46072:SF3">
    <property type="entry name" value="AMIDASE"/>
    <property type="match status" value="1"/>
</dbReference>
<feature type="domain" description="Amidase" evidence="5">
    <location>
        <begin position="95"/>
        <end position="363"/>
    </location>
</feature>
<dbReference type="Pfam" id="PF01425">
    <property type="entry name" value="Amidase"/>
    <property type="match status" value="1"/>
</dbReference>
<name>A0A9P5ADW8_9HYPO</name>
<evidence type="ECO:0000256" key="3">
    <source>
        <dbReference type="ARBA" id="ARBA00012922"/>
    </source>
</evidence>
<dbReference type="Gene3D" id="3.90.1300.10">
    <property type="entry name" value="Amidase signature (AS) domain"/>
    <property type="match status" value="1"/>
</dbReference>
<dbReference type="OrthoDB" id="6428749at2759"/>
<evidence type="ECO:0000256" key="4">
    <source>
        <dbReference type="ARBA" id="ARBA00022801"/>
    </source>
</evidence>
<dbReference type="PROSITE" id="PS00571">
    <property type="entry name" value="AMIDASES"/>
    <property type="match status" value="1"/>
</dbReference>
<organism evidence="6 7">
    <name type="scientific">Fusarium beomiforme</name>
    <dbReference type="NCBI Taxonomy" id="44412"/>
    <lineage>
        <taxon>Eukaryota</taxon>
        <taxon>Fungi</taxon>
        <taxon>Dikarya</taxon>
        <taxon>Ascomycota</taxon>
        <taxon>Pezizomycotina</taxon>
        <taxon>Sordariomycetes</taxon>
        <taxon>Hypocreomycetidae</taxon>
        <taxon>Hypocreales</taxon>
        <taxon>Nectriaceae</taxon>
        <taxon>Fusarium</taxon>
        <taxon>Fusarium burgessii species complex</taxon>
    </lineage>
</organism>
<proteinExistence type="inferred from homology"/>
<dbReference type="EC" id="3.5.1.4" evidence="3"/>
<comment type="caution">
    <text evidence="6">The sequence shown here is derived from an EMBL/GenBank/DDBJ whole genome shotgun (WGS) entry which is preliminary data.</text>
</comment>
<reference evidence="6" key="2">
    <citation type="submission" date="2020-02" db="EMBL/GenBank/DDBJ databases">
        <title>Identification and distribution of gene clusters putatively required for synthesis of sphingolipid metabolism inhibitors in phylogenetically diverse species of the filamentous fungus Fusarium.</title>
        <authorList>
            <person name="Kim H.-S."/>
            <person name="Busman M."/>
            <person name="Brown D.W."/>
            <person name="Divon H."/>
            <person name="Uhlig S."/>
            <person name="Proctor R.H."/>
        </authorList>
    </citation>
    <scope>NUCLEOTIDE SEQUENCE</scope>
    <source>
        <strain evidence="6">NRRL 25174</strain>
    </source>
</reference>
<comment type="catalytic activity">
    <reaction evidence="1">
        <text>a monocarboxylic acid amide + H2O = a monocarboxylate + NH4(+)</text>
        <dbReference type="Rhea" id="RHEA:12020"/>
        <dbReference type="ChEBI" id="CHEBI:15377"/>
        <dbReference type="ChEBI" id="CHEBI:28938"/>
        <dbReference type="ChEBI" id="CHEBI:35757"/>
        <dbReference type="ChEBI" id="CHEBI:83628"/>
        <dbReference type="EC" id="3.5.1.4"/>
    </reaction>
</comment>
<dbReference type="InterPro" id="IPR036928">
    <property type="entry name" value="AS_sf"/>
</dbReference>
<evidence type="ECO:0000313" key="6">
    <source>
        <dbReference type="EMBL" id="KAF4336858.1"/>
    </source>
</evidence>
<evidence type="ECO:0000259" key="5">
    <source>
        <dbReference type="Pfam" id="PF01425"/>
    </source>
</evidence>
<keyword evidence="4 6" id="KW-0378">Hydrolase</keyword>
<comment type="similarity">
    <text evidence="2">Belongs to the amidase family.</text>
</comment>
<accession>A0A9P5ADW8</accession>
<evidence type="ECO:0000256" key="1">
    <source>
        <dbReference type="ARBA" id="ARBA00001311"/>
    </source>
</evidence>
<keyword evidence="7" id="KW-1185">Reference proteome</keyword>
<dbReference type="SUPFAM" id="SSF75304">
    <property type="entry name" value="Amidase signature (AS) enzymes"/>
    <property type="match status" value="1"/>
</dbReference>
<protein>
    <recommendedName>
        <fullName evidence="3">amidase</fullName>
        <ecNumber evidence="3">3.5.1.4</ecNumber>
    </recommendedName>
</protein>
<dbReference type="Proteomes" id="UP000730481">
    <property type="component" value="Unassembled WGS sequence"/>
</dbReference>
<evidence type="ECO:0000256" key="2">
    <source>
        <dbReference type="ARBA" id="ARBA00009199"/>
    </source>
</evidence>
<dbReference type="PANTHER" id="PTHR46072">
    <property type="entry name" value="AMIDASE-RELATED-RELATED"/>
    <property type="match status" value="1"/>
</dbReference>
<evidence type="ECO:0000313" key="7">
    <source>
        <dbReference type="Proteomes" id="UP000730481"/>
    </source>
</evidence>
<dbReference type="AlphaFoldDB" id="A0A9P5ADW8"/>
<gene>
    <name evidence="6" type="ORF">FBEOM_9273</name>
</gene>
<reference evidence="6" key="1">
    <citation type="journal article" date="2017" name="Mycologia">
        <title>Fusarium algeriense, sp. nov., a novel toxigenic crown rot pathogen of durum wheat from Algeria is nested in the Fusarium burgessii species complex.</title>
        <authorList>
            <person name="Laraba I."/>
            <person name="Keddad A."/>
            <person name="Boureghda H."/>
            <person name="Abdallah N."/>
            <person name="Vaughan M.M."/>
            <person name="Proctor R.H."/>
            <person name="Busman M."/>
            <person name="O'Donnell K."/>
        </authorList>
    </citation>
    <scope>NUCLEOTIDE SEQUENCE</scope>
    <source>
        <strain evidence="6">NRRL 25174</strain>
    </source>
</reference>
<sequence>MVYTPRSPCEWEARAMEKRAKCAEAIPTSWRLPSHVLNQLKLSLEVNKNDLISLGIPRKSGILSDIELDITESSATCGPIEKLASGYFTAVQVVTAFSKRATIAQQLKLLDELRNNGQLPGPLDGFPVNLKDSFQIVGTQATLGLVAYLNDFSETNSSLVEILLSLGAVPFVQTNILQTLMTADSHNNMFGRVLNPRITALGAGGSSGGEGALIAFLGAPVGIGTDIASSIRIPALCCGTYGSKPTVGRIPYEGQKGCSNPGLKFVLISAGPLSNGIESLSTMTRLVINSRPARLDSTAIDVPWRKTPDMTGHKLNIGVLDEDPSYPLHPPIKHAVSQAISRQQESGRTLVKLTAEECNVAELTEITWGFFGLHSASGLVADAGEPPIPSRDRITSAFKRVAMTHLLDMASLSPLERLALLNVKRAAAVKAWRRVCESHGPDAVVGPAAQNTAVKYDDFGLPPYTAFLKILNAGHPSFYQAT</sequence>